<dbReference type="EMBL" id="AVOT02005103">
    <property type="protein sequence ID" value="MBW0478225.1"/>
    <property type="molecule type" value="Genomic_DNA"/>
</dbReference>
<comment type="caution">
    <text evidence="2">The sequence shown here is derived from an EMBL/GenBank/DDBJ whole genome shotgun (WGS) entry which is preliminary data.</text>
</comment>
<evidence type="ECO:0000313" key="2">
    <source>
        <dbReference type="EMBL" id="MBW0478225.1"/>
    </source>
</evidence>
<accession>A0A9Q3GTI6</accession>
<evidence type="ECO:0000313" key="3">
    <source>
        <dbReference type="Proteomes" id="UP000765509"/>
    </source>
</evidence>
<name>A0A9Q3GTI6_9BASI</name>
<reference evidence="2" key="1">
    <citation type="submission" date="2021-03" db="EMBL/GenBank/DDBJ databases">
        <title>Draft genome sequence of rust myrtle Austropuccinia psidii MF-1, a brazilian biotype.</title>
        <authorList>
            <person name="Quecine M.C."/>
            <person name="Pachon D.M.R."/>
            <person name="Bonatelli M.L."/>
            <person name="Correr F.H."/>
            <person name="Franceschini L.M."/>
            <person name="Leite T.F."/>
            <person name="Margarido G.R.A."/>
            <person name="Almeida C.A."/>
            <person name="Ferrarezi J.A."/>
            <person name="Labate C.A."/>
        </authorList>
    </citation>
    <scope>NUCLEOTIDE SEQUENCE</scope>
    <source>
        <strain evidence="2">MF-1</strain>
    </source>
</reference>
<dbReference type="AlphaFoldDB" id="A0A9Q3GTI6"/>
<protein>
    <submittedName>
        <fullName evidence="2">Uncharacterized protein</fullName>
    </submittedName>
</protein>
<gene>
    <name evidence="2" type="ORF">O181_017940</name>
</gene>
<proteinExistence type="predicted"/>
<organism evidence="2 3">
    <name type="scientific">Austropuccinia psidii MF-1</name>
    <dbReference type="NCBI Taxonomy" id="1389203"/>
    <lineage>
        <taxon>Eukaryota</taxon>
        <taxon>Fungi</taxon>
        <taxon>Dikarya</taxon>
        <taxon>Basidiomycota</taxon>
        <taxon>Pucciniomycotina</taxon>
        <taxon>Pucciniomycetes</taxon>
        <taxon>Pucciniales</taxon>
        <taxon>Sphaerophragmiaceae</taxon>
        <taxon>Austropuccinia</taxon>
    </lineage>
</organism>
<feature type="region of interest" description="Disordered" evidence="1">
    <location>
        <begin position="1"/>
        <end position="23"/>
    </location>
</feature>
<keyword evidence="3" id="KW-1185">Reference proteome</keyword>
<evidence type="ECO:0000256" key="1">
    <source>
        <dbReference type="SAM" id="MobiDB-lite"/>
    </source>
</evidence>
<dbReference type="Proteomes" id="UP000765509">
    <property type="component" value="Unassembled WGS sequence"/>
</dbReference>
<sequence length="129" mass="14613">MLMRLHHPQDVTPTLPPISELTTPYASTPQPLNMLMLMRHPQDMPLPPPSYWRNPQHHLPSLCSCSALKMTLQFCPHYSSCFRTTASSSLHTIPMLLRHPQDMPPMLPSTPLCLILSAAYHSYNNVLDS</sequence>